<evidence type="ECO:0000313" key="5">
    <source>
        <dbReference type="EMBL" id="VYS88604.1"/>
    </source>
</evidence>
<feature type="domain" description="Carbohydrate kinase PfkB" evidence="4">
    <location>
        <begin position="22"/>
        <end position="263"/>
    </location>
</feature>
<dbReference type="RefSeq" id="WP_156328736.1">
    <property type="nucleotide sequence ID" value="NZ_CACRSW010000009.1"/>
</dbReference>
<dbReference type="NCBIfam" id="NF007321">
    <property type="entry name" value="PRK09813.1"/>
    <property type="match status" value="1"/>
</dbReference>
<name>A0A6N2S6I5_9FIRM</name>
<dbReference type="SUPFAM" id="SSF53613">
    <property type="entry name" value="Ribokinase-like"/>
    <property type="match status" value="1"/>
</dbReference>
<dbReference type="Pfam" id="PF00294">
    <property type="entry name" value="PfkB"/>
    <property type="match status" value="1"/>
</dbReference>
<dbReference type="InterPro" id="IPR029056">
    <property type="entry name" value="Ribokinase-like"/>
</dbReference>
<evidence type="ECO:0000259" key="4">
    <source>
        <dbReference type="Pfam" id="PF00294"/>
    </source>
</evidence>
<dbReference type="GO" id="GO:0016301">
    <property type="term" value="F:kinase activity"/>
    <property type="evidence" value="ECO:0007669"/>
    <property type="project" value="UniProtKB-KW"/>
</dbReference>
<dbReference type="PANTHER" id="PTHR43085:SF41">
    <property type="entry name" value="FRUCTOSELYSINE 6-KINASE"/>
    <property type="match status" value="1"/>
</dbReference>
<comment type="similarity">
    <text evidence="1">Belongs to the carbohydrate kinase PfkB family.</text>
</comment>
<proteinExistence type="inferred from homology"/>
<dbReference type="PROSITE" id="PS00584">
    <property type="entry name" value="PFKB_KINASES_2"/>
    <property type="match status" value="1"/>
</dbReference>
<evidence type="ECO:0000256" key="3">
    <source>
        <dbReference type="ARBA" id="ARBA00022777"/>
    </source>
</evidence>
<dbReference type="InterPro" id="IPR011611">
    <property type="entry name" value="PfkB_dom"/>
</dbReference>
<evidence type="ECO:0000256" key="2">
    <source>
        <dbReference type="ARBA" id="ARBA00022679"/>
    </source>
</evidence>
<dbReference type="PROSITE" id="PS00583">
    <property type="entry name" value="PFKB_KINASES_1"/>
    <property type="match status" value="1"/>
</dbReference>
<dbReference type="PANTHER" id="PTHR43085">
    <property type="entry name" value="HEXOKINASE FAMILY MEMBER"/>
    <property type="match status" value="1"/>
</dbReference>
<dbReference type="InterPro" id="IPR050306">
    <property type="entry name" value="PfkB_Carbo_kinase"/>
</dbReference>
<gene>
    <name evidence="5" type="primary">frlD_2</name>
    <name evidence="5" type="ORF">AVLFYP127_01732</name>
</gene>
<dbReference type="EC" id="2.7.1.-" evidence="5"/>
<dbReference type="Gene3D" id="3.40.1190.20">
    <property type="match status" value="1"/>
</dbReference>
<protein>
    <submittedName>
        <fullName evidence="5">Fructosamine kinase FrlD</fullName>
        <ecNumber evidence="5">2.7.1.-</ecNumber>
    </submittedName>
</protein>
<organism evidence="5">
    <name type="scientific">Anaerococcus vaginalis</name>
    <dbReference type="NCBI Taxonomy" id="33037"/>
    <lineage>
        <taxon>Bacteria</taxon>
        <taxon>Bacillati</taxon>
        <taxon>Bacillota</taxon>
        <taxon>Tissierellia</taxon>
        <taxon>Tissierellales</taxon>
        <taxon>Peptoniphilaceae</taxon>
        <taxon>Anaerococcus</taxon>
    </lineage>
</organism>
<reference evidence="5" key="1">
    <citation type="submission" date="2019-11" db="EMBL/GenBank/DDBJ databases">
        <authorList>
            <person name="Feng L."/>
        </authorList>
    </citation>
    <scope>NUCLEOTIDE SEQUENCE</scope>
    <source>
        <strain evidence="5">AvaginalisLFYP127</strain>
    </source>
</reference>
<dbReference type="InterPro" id="IPR002173">
    <property type="entry name" value="Carboh/pur_kinase_PfkB_CS"/>
</dbReference>
<accession>A0A6N2S6I5</accession>
<sequence length="264" mass="29476">MKKICCIGDNCIDYYEDINIAKLGGNPVNVSVYIKQLGGESSYIGAVGTDDFGKLMIDGIRNQGVDVSNVQINPGKTAVTKVKISGNERILGDYDEGVMKNFKLTEENRKFILEHDLVVSGYWGNTEKEFKYFKENKIATAFDFATNIKSDLTDETIPYIDYAFFSDDELSENYEELKKFMKDLYKKGPKMIIVTRGEKGSIVYDGEKFYEHGITPCKVVDTLGAGDSYIAGFLFSIINGKSIEVAMETGAKRSSQTISYDGAW</sequence>
<dbReference type="AlphaFoldDB" id="A0A6N2S6I5"/>
<keyword evidence="2 5" id="KW-0808">Transferase</keyword>
<keyword evidence="3 5" id="KW-0418">Kinase</keyword>
<dbReference type="EMBL" id="CACRSW010000009">
    <property type="protein sequence ID" value="VYS88604.1"/>
    <property type="molecule type" value="Genomic_DNA"/>
</dbReference>
<evidence type="ECO:0000256" key="1">
    <source>
        <dbReference type="ARBA" id="ARBA00010688"/>
    </source>
</evidence>